<evidence type="ECO:0000313" key="2">
    <source>
        <dbReference type="Proteomes" id="UP001197114"/>
    </source>
</evidence>
<dbReference type="Gene3D" id="3.40.30.10">
    <property type="entry name" value="Glutaredoxin"/>
    <property type="match status" value="1"/>
</dbReference>
<comment type="caution">
    <text evidence="1">The sequence shown here is derived from an EMBL/GenBank/DDBJ whole genome shotgun (WGS) entry which is preliminary data.</text>
</comment>
<reference evidence="1 2" key="1">
    <citation type="submission" date="2019-11" db="EMBL/GenBank/DDBJ databases">
        <authorList>
            <person name="Ay H."/>
        </authorList>
    </citation>
    <scope>NUCLEOTIDE SEQUENCE [LARGE SCALE GENOMIC DNA]</scope>
    <source>
        <strain evidence="1 2">BG9H</strain>
    </source>
</reference>
<dbReference type="InterPro" id="IPR053977">
    <property type="entry name" value="Rv2466c-like"/>
</dbReference>
<gene>
    <name evidence="1" type="ORF">GKQ77_18455</name>
</gene>
<dbReference type="Pfam" id="PF22234">
    <property type="entry name" value="Rv2466c-like"/>
    <property type="match status" value="1"/>
</dbReference>
<protein>
    <submittedName>
        <fullName evidence="1">Disulfide bond formation protein DsbA</fullName>
    </submittedName>
</protein>
<evidence type="ECO:0000313" key="1">
    <source>
        <dbReference type="EMBL" id="MBW5423517.1"/>
    </source>
</evidence>
<keyword evidence="2" id="KW-1185">Reference proteome</keyword>
<proteinExistence type="predicted"/>
<dbReference type="EMBL" id="WMBF01000196">
    <property type="protein sequence ID" value="MBW5423517.1"/>
    <property type="molecule type" value="Genomic_DNA"/>
</dbReference>
<accession>A0ABS6YQ76</accession>
<organism evidence="1 2">
    <name type="scientific">Streptomyces anatolicus</name>
    <dbReference type="NCBI Taxonomy" id="2675858"/>
    <lineage>
        <taxon>Bacteria</taxon>
        <taxon>Bacillati</taxon>
        <taxon>Actinomycetota</taxon>
        <taxon>Actinomycetes</taxon>
        <taxon>Kitasatosporales</taxon>
        <taxon>Streptomycetaceae</taxon>
        <taxon>Streptomyces</taxon>
    </lineage>
</organism>
<sequence length="208" mass="22410">MNATENPSPTGVSADFWFDPVCPYTWITSRWLREVERVRGITVRWRVMSLAVLNEGLDVDPEDPEGLYGEYMRAHGRVCAAVGERHGNAALGRYFDALGARLHERQDWSGMTAALAEAGLPAELEAVAMTTEYDPVVRASHEAAMALVGEDVGTPVLAVEGAGALFGPVVSPAPRGEAAGRLWDGVVLMAGVKSFHELKRPYGAVDFG</sequence>
<dbReference type="InterPro" id="IPR036249">
    <property type="entry name" value="Thioredoxin-like_sf"/>
</dbReference>
<name>A0ABS6YQ76_9ACTN</name>
<dbReference type="SUPFAM" id="SSF52833">
    <property type="entry name" value="Thioredoxin-like"/>
    <property type="match status" value="1"/>
</dbReference>
<dbReference type="Proteomes" id="UP001197114">
    <property type="component" value="Unassembled WGS sequence"/>
</dbReference>
<dbReference type="RefSeq" id="WP_219689959.1">
    <property type="nucleotide sequence ID" value="NZ_WMBF01000196.1"/>
</dbReference>